<evidence type="ECO:0000313" key="1">
    <source>
        <dbReference type="EMBL" id="MPN31366.1"/>
    </source>
</evidence>
<dbReference type="EMBL" id="VSSQ01082865">
    <property type="protein sequence ID" value="MPN31366.1"/>
    <property type="molecule type" value="Genomic_DNA"/>
</dbReference>
<protein>
    <submittedName>
        <fullName evidence="1">Uncharacterized protein</fullName>
    </submittedName>
</protein>
<dbReference type="AlphaFoldDB" id="A0A645GYN2"/>
<comment type="caution">
    <text evidence="1">The sequence shown here is derived from an EMBL/GenBank/DDBJ whole genome shotgun (WGS) entry which is preliminary data.</text>
</comment>
<accession>A0A645GYN2</accession>
<dbReference type="AntiFam" id="ANF00090">
    <property type="entry name" value="Shadow ORF (opposite yegE)"/>
</dbReference>
<reference evidence="1" key="1">
    <citation type="submission" date="2019-08" db="EMBL/GenBank/DDBJ databases">
        <authorList>
            <person name="Kucharzyk K."/>
            <person name="Murdoch R.W."/>
            <person name="Higgins S."/>
            <person name="Loffler F."/>
        </authorList>
    </citation>
    <scope>NUCLEOTIDE SEQUENCE</scope>
</reference>
<name>A0A645GYN2_9ZZZZ</name>
<gene>
    <name evidence="1" type="ORF">SDC9_178840</name>
</gene>
<proteinExistence type="predicted"/>
<sequence>MAERIVDALEMIEIEEHQRGAALVAPALFHDMAEAVAQQQPVGQAGQRVVVGEILDLLLRRLALGDIVKGADVIDVLAIAIAHGRDRQPFRIHRTVLAAIPNLAFPASVINDLAPHPGIEGFVVTPGLQDAGRLPHHLLPHIPGDVGKSLIDVDDDPIAVGHHQGFRGMGENTLGQAKRRLLAIARRHIGINPDRTLLHVTLIKRPTGQHDADSLSVETLHAVFRLG</sequence>
<organism evidence="1">
    <name type="scientific">bioreactor metagenome</name>
    <dbReference type="NCBI Taxonomy" id="1076179"/>
    <lineage>
        <taxon>unclassified sequences</taxon>
        <taxon>metagenomes</taxon>
        <taxon>ecological metagenomes</taxon>
    </lineage>
</organism>